<name>A0ABW4VV76_9BACI</name>
<dbReference type="Gene3D" id="3.40.50.150">
    <property type="entry name" value="Vaccinia Virus protein VP39"/>
    <property type="match status" value="1"/>
</dbReference>
<dbReference type="GO" id="GO:0032259">
    <property type="term" value="P:methylation"/>
    <property type="evidence" value="ECO:0007669"/>
    <property type="project" value="UniProtKB-KW"/>
</dbReference>
<keyword evidence="4" id="KW-1185">Reference proteome</keyword>
<feature type="domain" description="Methyltransferase" evidence="2">
    <location>
        <begin position="41"/>
        <end position="133"/>
    </location>
</feature>
<evidence type="ECO:0000259" key="2">
    <source>
        <dbReference type="Pfam" id="PF13649"/>
    </source>
</evidence>
<comment type="caution">
    <text evidence="3">The sequence shown here is derived from an EMBL/GenBank/DDBJ whole genome shotgun (WGS) entry which is preliminary data.</text>
</comment>
<reference evidence="4" key="1">
    <citation type="journal article" date="2019" name="Int. J. Syst. Evol. Microbiol.">
        <title>The Global Catalogue of Microorganisms (GCM) 10K type strain sequencing project: providing services to taxonomists for standard genome sequencing and annotation.</title>
        <authorList>
            <consortium name="The Broad Institute Genomics Platform"/>
            <consortium name="The Broad Institute Genome Sequencing Center for Infectious Disease"/>
            <person name="Wu L."/>
            <person name="Ma J."/>
        </authorList>
    </citation>
    <scope>NUCLEOTIDE SEQUENCE [LARGE SCALE GENOMIC DNA]</scope>
    <source>
        <strain evidence="4">R28</strain>
    </source>
</reference>
<dbReference type="InterPro" id="IPR041698">
    <property type="entry name" value="Methyltransf_25"/>
</dbReference>
<dbReference type="CDD" id="cd02440">
    <property type="entry name" value="AdoMet_MTases"/>
    <property type="match status" value="1"/>
</dbReference>
<dbReference type="Proteomes" id="UP001597383">
    <property type="component" value="Unassembled WGS sequence"/>
</dbReference>
<evidence type="ECO:0000256" key="1">
    <source>
        <dbReference type="ARBA" id="ARBA00022679"/>
    </source>
</evidence>
<sequence>MADRIFEEQRLADVYDLFDSAERPDLAPYIAMAEEFNAHTVIDLGCGTGNLACRLAALGKEVIGVDPAAASLKVANRKTYADQVNWIHGTVATLPSLQTDLITMTGNVAQVFVTDDEWLSTLIKCRNIISPGGRLVFEVRDPEKEAWKNWNREQTYKVIEVPEIGKIERWHDLLDVQLPLVTFRHTFVFHNDGQVLTSESTLKFRSKSEIMDSLFKANLLVEDIRDAPDRPGLEFVFIARSPELSK</sequence>
<dbReference type="RefSeq" id="WP_377554793.1">
    <property type="nucleotide sequence ID" value="NZ_JBHUHQ010000002.1"/>
</dbReference>
<dbReference type="SUPFAM" id="SSF53335">
    <property type="entry name" value="S-adenosyl-L-methionine-dependent methyltransferases"/>
    <property type="match status" value="1"/>
</dbReference>
<dbReference type="GO" id="GO:0008168">
    <property type="term" value="F:methyltransferase activity"/>
    <property type="evidence" value="ECO:0007669"/>
    <property type="project" value="UniProtKB-KW"/>
</dbReference>
<evidence type="ECO:0000313" key="3">
    <source>
        <dbReference type="EMBL" id="MFD2043011.1"/>
    </source>
</evidence>
<proteinExistence type="predicted"/>
<gene>
    <name evidence="3" type="ORF">ACFSJF_01640</name>
</gene>
<protein>
    <submittedName>
        <fullName evidence="3">Class I SAM-dependent DNA methyltransferase</fullName>
    </submittedName>
</protein>
<accession>A0ABW4VV76</accession>
<dbReference type="InterPro" id="IPR029063">
    <property type="entry name" value="SAM-dependent_MTases_sf"/>
</dbReference>
<dbReference type="Pfam" id="PF13649">
    <property type="entry name" value="Methyltransf_25"/>
    <property type="match status" value="1"/>
</dbReference>
<keyword evidence="3" id="KW-0489">Methyltransferase</keyword>
<evidence type="ECO:0000313" key="4">
    <source>
        <dbReference type="Proteomes" id="UP001597383"/>
    </source>
</evidence>
<keyword evidence="1" id="KW-0808">Transferase</keyword>
<dbReference type="PANTHER" id="PTHR43861">
    <property type="entry name" value="TRANS-ACONITATE 2-METHYLTRANSFERASE-RELATED"/>
    <property type="match status" value="1"/>
</dbReference>
<dbReference type="EMBL" id="JBHUHQ010000002">
    <property type="protein sequence ID" value="MFD2043011.1"/>
    <property type="molecule type" value="Genomic_DNA"/>
</dbReference>
<organism evidence="3 4">
    <name type="scientific">Ornithinibacillus salinisoli</name>
    <dbReference type="NCBI Taxonomy" id="1848459"/>
    <lineage>
        <taxon>Bacteria</taxon>
        <taxon>Bacillati</taxon>
        <taxon>Bacillota</taxon>
        <taxon>Bacilli</taxon>
        <taxon>Bacillales</taxon>
        <taxon>Bacillaceae</taxon>
        <taxon>Ornithinibacillus</taxon>
    </lineage>
</organism>